<protein>
    <recommendedName>
        <fullName evidence="3 7">Dihydrofolate reductase</fullName>
        <ecNumber evidence="3 7">1.5.1.3</ecNumber>
    </recommendedName>
</protein>
<evidence type="ECO:0000256" key="1">
    <source>
        <dbReference type="ARBA" id="ARBA00004903"/>
    </source>
</evidence>
<dbReference type="Proteomes" id="UP000266262">
    <property type="component" value="Unassembled WGS sequence"/>
</dbReference>
<dbReference type="GO" id="GO:0006730">
    <property type="term" value="P:one-carbon metabolic process"/>
    <property type="evidence" value="ECO:0007669"/>
    <property type="project" value="UniProtKB-KW"/>
</dbReference>
<dbReference type="OrthoDB" id="9804315at2"/>
<name>A0A1B3WEF6_9FIRM</name>
<dbReference type="Pfam" id="PF00186">
    <property type="entry name" value="DHFR_1"/>
    <property type="match status" value="1"/>
</dbReference>
<dbReference type="GO" id="GO:0004146">
    <property type="term" value="F:dihydrofolate reductase activity"/>
    <property type="evidence" value="ECO:0007669"/>
    <property type="project" value="UniProtKB-EC"/>
</dbReference>
<comment type="function">
    <text evidence="7">Key enzyme in folate metabolism. Catalyzes an essential reaction for de novo glycine and purine synthesis, and for DNA precursor synthesis.</text>
</comment>
<dbReference type="EC" id="1.5.1.3" evidence="3 7"/>
<dbReference type="Gene3D" id="3.40.430.10">
    <property type="entry name" value="Dihydrofolate Reductase, subunit A"/>
    <property type="match status" value="1"/>
</dbReference>
<dbReference type="PANTHER" id="PTHR48069:SF3">
    <property type="entry name" value="DIHYDROFOLATE REDUCTASE"/>
    <property type="match status" value="1"/>
</dbReference>
<dbReference type="AlphaFoldDB" id="A0A1B3WEF6"/>
<dbReference type="GO" id="GO:0050661">
    <property type="term" value="F:NADP binding"/>
    <property type="evidence" value="ECO:0007669"/>
    <property type="project" value="InterPro"/>
</dbReference>
<evidence type="ECO:0000256" key="7">
    <source>
        <dbReference type="PIRNR" id="PIRNR000194"/>
    </source>
</evidence>
<comment type="similarity">
    <text evidence="2 7">Belongs to the dihydrofolate reductase family.</text>
</comment>
<keyword evidence="4 7" id="KW-0554">One-carbon metabolism</keyword>
<evidence type="ECO:0000259" key="8">
    <source>
        <dbReference type="PROSITE" id="PS51330"/>
    </source>
</evidence>
<feature type="domain" description="DHFR" evidence="8">
    <location>
        <begin position="2"/>
        <end position="162"/>
    </location>
</feature>
<dbReference type="PROSITE" id="PS51330">
    <property type="entry name" value="DHFR_2"/>
    <property type="match status" value="1"/>
</dbReference>
<keyword evidence="5 7" id="KW-0521">NADP</keyword>
<dbReference type="GO" id="GO:0046452">
    <property type="term" value="P:dihydrofolate metabolic process"/>
    <property type="evidence" value="ECO:0007669"/>
    <property type="project" value="TreeGrafter"/>
</dbReference>
<organism evidence="9 11">
    <name type="scientific">Dialister pneumosintes</name>
    <dbReference type="NCBI Taxonomy" id="39950"/>
    <lineage>
        <taxon>Bacteria</taxon>
        <taxon>Bacillati</taxon>
        <taxon>Bacillota</taxon>
        <taxon>Negativicutes</taxon>
        <taxon>Veillonellales</taxon>
        <taxon>Veillonellaceae</taxon>
        <taxon>Dialister</taxon>
    </lineage>
</organism>
<evidence type="ECO:0000313" key="10">
    <source>
        <dbReference type="EMBL" id="RID94765.1"/>
    </source>
</evidence>
<dbReference type="SUPFAM" id="SSF53597">
    <property type="entry name" value="Dihydrofolate reductase-like"/>
    <property type="match status" value="1"/>
</dbReference>
<evidence type="ECO:0000313" key="12">
    <source>
        <dbReference type="Proteomes" id="UP000266262"/>
    </source>
</evidence>
<dbReference type="STRING" id="39950.BCB69_04870"/>
<dbReference type="GO" id="GO:0016301">
    <property type="term" value="F:kinase activity"/>
    <property type="evidence" value="ECO:0007669"/>
    <property type="project" value="UniProtKB-KW"/>
</dbReference>
<dbReference type="GO" id="GO:0046654">
    <property type="term" value="P:tetrahydrofolate biosynthetic process"/>
    <property type="evidence" value="ECO:0007669"/>
    <property type="project" value="UniProtKB-UniPathway"/>
</dbReference>
<comment type="catalytic activity">
    <reaction evidence="7">
        <text>(6S)-5,6,7,8-tetrahydrofolate + NADP(+) = 7,8-dihydrofolate + NADPH + H(+)</text>
        <dbReference type="Rhea" id="RHEA:15009"/>
        <dbReference type="ChEBI" id="CHEBI:15378"/>
        <dbReference type="ChEBI" id="CHEBI:57451"/>
        <dbReference type="ChEBI" id="CHEBI:57453"/>
        <dbReference type="ChEBI" id="CHEBI:57783"/>
        <dbReference type="ChEBI" id="CHEBI:58349"/>
        <dbReference type="EC" id="1.5.1.3"/>
    </reaction>
</comment>
<evidence type="ECO:0000256" key="3">
    <source>
        <dbReference type="ARBA" id="ARBA00012856"/>
    </source>
</evidence>
<dbReference type="Proteomes" id="UP000094757">
    <property type="component" value="Chromosome"/>
</dbReference>
<sequence>MSLSIIVAVASNGVIGGDNKLLWHLPDDLQWFKKCTMGRPIIMGRKTFESLPKVLPGRIHFVLSKNTGYKVPEGVKLFSDVDILLQSLPEGENFIIGGANIYKLLFDYADKMYITKLGISYDGDAYFPTFDEKQWTLVESTKGIGDIPHQFMVYHKNKIEDI</sequence>
<evidence type="ECO:0000256" key="5">
    <source>
        <dbReference type="ARBA" id="ARBA00022857"/>
    </source>
</evidence>
<dbReference type="EMBL" id="CP017037">
    <property type="protein sequence ID" value="AOH39340.1"/>
    <property type="molecule type" value="Genomic_DNA"/>
</dbReference>
<dbReference type="RefSeq" id="WP_022513603.1">
    <property type="nucleotide sequence ID" value="NZ_CP017037.1"/>
</dbReference>
<dbReference type="PRINTS" id="PR00070">
    <property type="entry name" value="DHFR"/>
</dbReference>
<dbReference type="InterPro" id="IPR012259">
    <property type="entry name" value="DHFR"/>
</dbReference>
<dbReference type="KEGG" id="dpn:BCB69_04870"/>
<evidence type="ECO:0000313" key="11">
    <source>
        <dbReference type="Proteomes" id="UP000094757"/>
    </source>
</evidence>
<reference evidence="11" key="1">
    <citation type="submission" date="2016-08" db="EMBL/GenBank/DDBJ databases">
        <authorList>
            <person name="Holder M.E."/>
            <person name="Ajami N.J."/>
            <person name="Petrosino J.F."/>
        </authorList>
    </citation>
    <scope>NUCLEOTIDE SEQUENCE [LARGE SCALE GENOMIC DNA]</scope>
    <source>
        <strain evidence="11">F0677</strain>
    </source>
</reference>
<dbReference type="UniPathway" id="UPA00077">
    <property type="reaction ID" value="UER00158"/>
</dbReference>
<reference evidence="10 12" key="3">
    <citation type="submission" date="2018-08" db="EMBL/GenBank/DDBJ databases">
        <title>Draft genome sequence of Dialister pneumosintes KCOM 1685.</title>
        <authorList>
            <person name="Kook J.-K."/>
            <person name="Park S.-N."/>
            <person name="Lim Y.K."/>
        </authorList>
    </citation>
    <scope>NUCLEOTIDE SEQUENCE [LARGE SCALE GENOMIC DNA]</scope>
    <source>
        <strain evidence="10 12">KCOM 1685</strain>
    </source>
</reference>
<dbReference type="EMBL" id="QWKU01000001">
    <property type="protein sequence ID" value="RID94765.1"/>
    <property type="molecule type" value="Genomic_DNA"/>
</dbReference>
<dbReference type="GO" id="GO:0005829">
    <property type="term" value="C:cytosol"/>
    <property type="evidence" value="ECO:0007669"/>
    <property type="project" value="TreeGrafter"/>
</dbReference>
<gene>
    <name evidence="9" type="ORF">BCB69_04870</name>
    <name evidence="10" type="ORF">DX915_04530</name>
</gene>
<dbReference type="InterPro" id="IPR024072">
    <property type="entry name" value="DHFR-like_dom_sf"/>
</dbReference>
<keyword evidence="12" id="KW-1185">Reference proteome</keyword>
<keyword evidence="6 7" id="KW-0560">Oxidoreductase</keyword>
<dbReference type="CDD" id="cd00209">
    <property type="entry name" value="DHFR"/>
    <property type="match status" value="1"/>
</dbReference>
<proteinExistence type="inferred from homology"/>
<accession>A0A1B3WEF6</accession>
<dbReference type="PIRSF" id="PIRSF000194">
    <property type="entry name" value="DHFR"/>
    <property type="match status" value="1"/>
</dbReference>
<evidence type="ECO:0000256" key="4">
    <source>
        <dbReference type="ARBA" id="ARBA00022563"/>
    </source>
</evidence>
<dbReference type="GO" id="GO:0046655">
    <property type="term" value="P:folic acid metabolic process"/>
    <property type="evidence" value="ECO:0007669"/>
    <property type="project" value="TreeGrafter"/>
</dbReference>
<dbReference type="InterPro" id="IPR001796">
    <property type="entry name" value="DHFR_dom"/>
</dbReference>
<evidence type="ECO:0000313" key="9">
    <source>
        <dbReference type="EMBL" id="AOH39340.1"/>
    </source>
</evidence>
<reference evidence="9" key="2">
    <citation type="submission" date="2016-08" db="EMBL/GenBank/DDBJ databases">
        <authorList>
            <person name="Seilhamer J.J."/>
        </authorList>
    </citation>
    <scope>NUCLEOTIDE SEQUENCE [LARGE SCALE GENOMIC DNA]</scope>
    <source>
        <strain evidence="9">F0677</strain>
    </source>
</reference>
<keyword evidence="9" id="KW-0418">Kinase</keyword>
<comment type="pathway">
    <text evidence="1 7">Cofactor biosynthesis; tetrahydrofolate biosynthesis; 5,6,7,8-tetrahydrofolate from 7,8-dihydrofolate: step 1/1.</text>
</comment>
<evidence type="ECO:0000256" key="2">
    <source>
        <dbReference type="ARBA" id="ARBA00009539"/>
    </source>
</evidence>
<evidence type="ECO:0000256" key="6">
    <source>
        <dbReference type="ARBA" id="ARBA00023002"/>
    </source>
</evidence>
<keyword evidence="9" id="KW-0808">Transferase</keyword>
<dbReference type="PANTHER" id="PTHR48069">
    <property type="entry name" value="DIHYDROFOLATE REDUCTASE"/>
    <property type="match status" value="1"/>
</dbReference>